<protein>
    <submittedName>
        <fullName evidence="9">mRNA decapping enzyme</fullName>
    </submittedName>
</protein>
<keyword evidence="7" id="KW-0464">Manganese</keyword>
<dbReference type="KEGG" id="vg:11107235"/>
<dbReference type="RefSeq" id="YP_004821449.1">
    <property type="nucleotide sequence ID" value="NC_015960.1"/>
</dbReference>
<dbReference type="PRINTS" id="PR01364">
    <property type="entry name" value="VD10PROTEIN"/>
</dbReference>
<gene>
    <name evidence="9" type="ORF">YKV096</name>
</gene>
<dbReference type="InterPro" id="IPR003301">
    <property type="entry name" value="Vaccinia_D10_decapping"/>
</dbReference>
<dbReference type="GO" id="GO:0046872">
    <property type="term" value="F:metal ion binding"/>
    <property type="evidence" value="ECO:0007669"/>
    <property type="project" value="UniProtKB-KW"/>
</dbReference>
<feature type="domain" description="Nudix hydrolase" evidence="8">
    <location>
        <begin position="46"/>
        <end position="241"/>
    </location>
</feature>
<evidence type="ECO:0000256" key="3">
    <source>
        <dbReference type="ARBA" id="ARBA00005582"/>
    </source>
</evidence>
<keyword evidence="10" id="KW-1185">Reference proteome</keyword>
<proteinExistence type="inferred from homology"/>
<evidence type="ECO:0000259" key="8">
    <source>
        <dbReference type="PROSITE" id="PS51462"/>
    </source>
</evidence>
<dbReference type="PROSITE" id="PS00893">
    <property type="entry name" value="NUDIX_BOX"/>
    <property type="match status" value="1"/>
</dbReference>
<dbReference type="Proteomes" id="UP000164653">
    <property type="component" value="Segment"/>
</dbReference>
<dbReference type="InterPro" id="IPR020084">
    <property type="entry name" value="NUDIX_hydrolase_CS"/>
</dbReference>
<evidence type="ECO:0000256" key="7">
    <source>
        <dbReference type="ARBA" id="ARBA00023211"/>
    </source>
</evidence>
<dbReference type="OrthoDB" id="12271at10239"/>
<evidence type="ECO:0000256" key="4">
    <source>
        <dbReference type="ARBA" id="ARBA00022723"/>
    </source>
</evidence>
<keyword evidence="6" id="KW-0460">Magnesium</keyword>
<dbReference type="GO" id="GO:0016791">
    <property type="term" value="F:phosphatase activity"/>
    <property type="evidence" value="ECO:0007669"/>
    <property type="project" value="InterPro"/>
</dbReference>
<dbReference type="Gene3D" id="3.90.79.10">
    <property type="entry name" value="Nucleoside Triphosphate Pyrophosphohydrolase"/>
    <property type="match status" value="1"/>
</dbReference>
<dbReference type="InterPro" id="IPR013683">
    <property type="entry name" value="Vaccinia_D10_N"/>
</dbReference>
<comment type="similarity">
    <text evidence="3">Belongs to the Nudix hydrolase family.</text>
</comment>
<accession>G3EIH4</accession>
<dbReference type="InterPro" id="IPR015797">
    <property type="entry name" value="NUDIX_hydrolase-like_dom_sf"/>
</dbReference>
<sequence length="259" mass="30437">MNNLFRSSIIHQIIKYNRQLSKSIILMDDTQIITLTPFVYNFLWNLYRISICAILITADNKILVCDRRNSFLYSEIMRTKNMTRKKRLFINYSKYLNKHEKNKLLSLFSSNNDEKNEILSFFSYGNDDINDRHEIIYPGGLPKKGEDVSTCLYREIKEEVNLDNSYIFIDSRFFIHGIIEDKIINKFFDVIFFFGSIKLSSSQIIDKFKSNKEIKDLIFIDINTGNGLQHDIAKYAIQTSKCKCHGHNGFQYGSLKRVN</sequence>
<dbReference type="InterPro" id="IPR000086">
    <property type="entry name" value="NUDIX_hydrolase_dom"/>
</dbReference>
<comment type="cofactor">
    <cofactor evidence="1">
        <name>Mn(2+)</name>
        <dbReference type="ChEBI" id="CHEBI:29035"/>
    </cofactor>
</comment>
<comment type="cofactor">
    <cofactor evidence="2">
        <name>Mg(2+)</name>
        <dbReference type="ChEBI" id="CHEBI:18420"/>
    </cofactor>
</comment>
<reference evidence="9 10" key="1">
    <citation type="journal article" date="2011" name="J. Virol.">
        <title>The genome of yoka poxvirus.</title>
        <authorList>
            <person name="Zhao G."/>
            <person name="Droit L."/>
            <person name="Tesh R.B."/>
            <person name="Popov V.L."/>
            <person name="Little N.S."/>
            <person name="Upton C."/>
            <person name="Virgin H.W."/>
            <person name="Wang D."/>
        </authorList>
    </citation>
    <scope>NUCLEOTIDE SEQUENCE [LARGE SCALE GENOMIC DNA]</scope>
    <source>
        <strain evidence="9">DakArB 4268</strain>
    </source>
</reference>
<name>G3EIH4_9POXV</name>
<organism evidence="9 10">
    <name type="scientific">Yokapox virus</name>
    <dbReference type="NCBI Taxonomy" id="1076255"/>
    <lineage>
        <taxon>Viruses</taxon>
        <taxon>Varidnaviria</taxon>
        <taxon>Bamfordvirae</taxon>
        <taxon>Nucleocytoviricota</taxon>
        <taxon>Pokkesviricetes</taxon>
        <taxon>Chitovirales</taxon>
        <taxon>Poxviridae</taxon>
        <taxon>Chordopoxvirinae</taxon>
        <taxon>Centapoxvirus</taxon>
        <taxon>Centapoxvirus yokapox</taxon>
    </lineage>
</organism>
<dbReference type="GeneID" id="11107235"/>
<evidence type="ECO:0000256" key="6">
    <source>
        <dbReference type="ARBA" id="ARBA00022842"/>
    </source>
</evidence>
<dbReference type="SUPFAM" id="SSF55811">
    <property type="entry name" value="Nudix"/>
    <property type="match status" value="1"/>
</dbReference>
<evidence type="ECO:0000313" key="9">
    <source>
        <dbReference type="EMBL" id="AEN03685.1"/>
    </source>
</evidence>
<dbReference type="Pfam" id="PF08476">
    <property type="entry name" value="VD10_N"/>
    <property type="match status" value="1"/>
</dbReference>
<keyword evidence="5" id="KW-0378">Hydrolase</keyword>
<evidence type="ECO:0000256" key="2">
    <source>
        <dbReference type="ARBA" id="ARBA00001946"/>
    </source>
</evidence>
<evidence type="ECO:0000256" key="5">
    <source>
        <dbReference type="ARBA" id="ARBA00022801"/>
    </source>
</evidence>
<dbReference type="PROSITE" id="PS51462">
    <property type="entry name" value="NUDIX"/>
    <property type="match status" value="1"/>
</dbReference>
<evidence type="ECO:0000256" key="1">
    <source>
        <dbReference type="ARBA" id="ARBA00001936"/>
    </source>
</evidence>
<dbReference type="EMBL" id="HQ849551">
    <property type="protein sequence ID" value="AEN03685.1"/>
    <property type="molecule type" value="Genomic_DNA"/>
</dbReference>
<keyword evidence="4" id="KW-0479">Metal-binding</keyword>
<evidence type="ECO:0000313" key="10">
    <source>
        <dbReference type="Proteomes" id="UP000164653"/>
    </source>
</evidence>